<evidence type="ECO:0000256" key="1">
    <source>
        <dbReference type="RuleBase" id="RU364089"/>
    </source>
</evidence>
<dbReference type="Proteomes" id="UP001501447">
    <property type="component" value="Unassembled WGS sequence"/>
</dbReference>
<organism evidence="2 3">
    <name type="scientific">Streptomyces axinellae</name>
    <dbReference type="NCBI Taxonomy" id="552788"/>
    <lineage>
        <taxon>Bacteria</taxon>
        <taxon>Bacillati</taxon>
        <taxon>Actinomycetota</taxon>
        <taxon>Actinomycetes</taxon>
        <taxon>Kitasatosporales</taxon>
        <taxon>Streptomycetaceae</taxon>
        <taxon>Streptomyces</taxon>
    </lineage>
</organism>
<dbReference type="Pfam" id="PF03577">
    <property type="entry name" value="Peptidase_C69"/>
    <property type="match status" value="1"/>
</dbReference>
<evidence type="ECO:0000313" key="2">
    <source>
        <dbReference type="EMBL" id="GAA2614605.1"/>
    </source>
</evidence>
<accession>A0ABP6CDN0</accession>
<protein>
    <recommendedName>
        <fullName evidence="1">Dipeptidase</fullName>
        <ecNumber evidence="1">3.4.-.-</ecNumber>
    </recommendedName>
</protein>
<evidence type="ECO:0000313" key="3">
    <source>
        <dbReference type="Proteomes" id="UP001501447"/>
    </source>
</evidence>
<dbReference type="Gene3D" id="3.60.60.10">
    <property type="entry name" value="Penicillin V Acylase, Chain A"/>
    <property type="match status" value="1"/>
</dbReference>
<dbReference type="PANTHER" id="PTHR12994">
    <property type="entry name" value="SECERNIN"/>
    <property type="match status" value="1"/>
</dbReference>
<keyword evidence="1" id="KW-0224">Dipeptidase</keyword>
<keyword evidence="1" id="KW-0645">Protease</keyword>
<sequence length="468" mass="50545">MTTRPWSCDTFVALPDATRGGGVLFGKNSDRPAGEAQPLRRVPARPAGEPLRLAYVTLDDAPTYAHVGSAPYWCWGYEMGVNEHRVAIGNEAVFTRPWAQAVAREKAGEHQQPGILGMELVRLGLERGGTAREALEVITTLLERHGQWGSAMVGVAHDEGSYDNAFVIADPREAWVLETLGRNWAARRVSSGVAPVSNELSLRTDADLTSRGLRDAATAAGWPADRPVDIADAFTDPGTPLQVSHIRRRRAHQLLTAAAAGPGVGIDTAKRVLRDHLEDTFLGGPTFDAARPDFHTLCMHEHPSAFTWGNTAASLVVELRDDAETLTLWWCPVTPCTGAYLPVPLVAEALPEAVTLPMPGPQRDPRHHSRATHDPASVWWQWQHLLDAAKDPGAREFTARAARLRAAFDALENGWADSLPAPDADPSALAAFARTCLAEARSEAEALAKEFGADPAQALDSRWAPAAV</sequence>
<gene>
    <name evidence="2" type="ORF">GCM10009863_30390</name>
</gene>
<dbReference type="PANTHER" id="PTHR12994:SF17">
    <property type="entry name" value="LD30995P"/>
    <property type="match status" value="1"/>
</dbReference>
<name>A0ABP6CDN0_9ACTN</name>
<comment type="caution">
    <text evidence="2">The sequence shown here is derived from an EMBL/GenBank/DDBJ whole genome shotgun (WGS) entry which is preliminary data.</text>
</comment>
<keyword evidence="1" id="KW-0378">Hydrolase</keyword>
<dbReference type="EMBL" id="BAAARJ010000009">
    <property type="protein sequence ID" value="GAA2614605.1"/>
    <property type="molecule type" value="Genomic_DNA"/>
</dbReference>
<reference evidence="3" key="1">
    <citation type="journal article" date="2019" name="Int. J. Syst. Evol. Microbiol.">
        <title>The Global Catalogue of Microorganisms (GCM) 10K type strain sequencing project: providing services to taxonomists for standard genome sequencing and annotation.</title>
        <authorList>
            <consortium name="The Broad Institute Genomics Platform"/>
            <consortium name="The Broad Institute Genome Sequencing Center for Infectious Disease"/>
            <person name="Wu L."/>
            <person name="Ma J."/>
        </authorList>
    </citation>
    <scope>NUCLEOTIDE SEQUENCE [LARGE SCALE GENOMIC DNA]</scope>
    <source>
        <strain evidence="3">JCM 16373</strain>
    </source>
</reference>
<comment type="catalytic activity">
    <reaction evidence="1">
        <text>an L-aminoacyl-L-amino acid + H2O = 2 an L-alpha-amino acid</text>
        <dbReference type="Rhea" id="RHEA:48940"/>
        <dbReference type="ChEBI" id="CHEBI:15377"/>
        <dbReference type="ChEBI" id="CHEBI:59869"/>
        <dbReference type="ChEBI" id="CHEBI:77460"/>
    </reaction>
</comment>
<comment type="similarity">
    <text evidence="1">Belongs to the peptidase C69 family.</text>
</comment>
<keyword evidence="3" id="KW-1185">Reference proteome</keyword>
<dbReference type="EC" id="3.4.-.-" evidence="1"/>
<dbReference type="RefSeq" id="WP_344566193.1">
    <property type="nucleotide sequence ID" value="NZ_BAAARJ010000009.1"/>
</dbReference>
<dbReference type="InterPro" id="IPR005322">
    <property type="entry name" value="Peptidase_C69"/>
</dbReference>
<proteinExistence type="inferred from homology"/>